<proteinExistence type="predicted"/>
<protein>
    <recommendedName>
        <fullName evidence="4">Secreted protein</fullName>
    </recommendedName>
</protein>
<feature type="chain" id="PRO_5001637758" description="Secreted protein" evidence="1">
    <location>
        <begin position="17"/>
        <end position="131"/>
    </location>
</feature>
<dbReference type="RefSeq" id="XP_012209510.1">
    <property type="nucleotide sequence ID" value="XM_012354120.1"/>
</dbReference>
<dbReference type="GeneID" id="24136770"/>
<evidence type="ECO:0000313" key="2">
    <source>
        <dbReference type="EMBL" id="KDO19803.1"/>
    </source>
</evidence>
<name>A0A067BNJ3_SAPPC</name>
<evidence type="ECO:0008006" key="4">
    <source>
        <dbReference type="Google" id="ProtNLM"/>
    </source>
</evidence>
<keyword evidence="1" id="KW-0732">Signal</keyword>
<dbReference type="KEGG" id="spar:SPRG_14997"/>
<evidence type="ECO:0000256" key="1">
    <source>
        <dbReference type="SAM" id="SignalP"/>
    </source>
</evidence>
<dbReference type="VEuPathDB" id="FungiDB:SPRG_14997"/>
<reference evidence="2 3" key="1">
    <citation type="journal article" date="2013" name="PLoS Genet.">
        <title>Distinctive expansion of potential virulence genes in the genome of the oomycete fish pathogen Saprolegnia parasitica.</title>
        <authorList>
            <person name="Jiang R.H."/>
            <person name="de Bruijn I."/>
            <person name="Haas B.J."/>
            <person name="Belmonte R."/>
            <person name="Lobach L."/>
            <person name="Christie J."/>
            <person name="van den Ackerveken G."/>
            <person name="Bottin A."/>
            <person name="Bulone V."/>
            <person name="Diaz-Moreno S.M."/>
            <person name="Dumas B."/>
            <person name="Fan L."/>
            <person name="Gaulin E."/>
            <person name="Govers F."/>
            <person name="Grenville-Briggs L.J."/>
            <person name="Horner N.R."/>
            <person name="Levin J.Z."/>
            <person name="Mammella M."/>
            <person name="Meijer H.J."/>
            <person name="Morris P."/>
            <person name="Nusbaum C."/>
            <person name="Oome S."/>
            <person name="Phillips A.J."/>
            <person name="van Rooyen D."/>
            <person name="Rzeszutek E."/>
            <person name="Saraiva M."/>
            <person name="Secombes C.J."/>
            <person name="Seidl M.F."/>
            <person name="Snel B."/>
            <person name="Stassen J.H."/>
            <person name="Sykes S."/>
            <person name="Tripathy S."/>
            <person name="van den Berg H."/>
            <person name="Vega-Arreguin J.C."/>
            <person name="Wawra S."/>
            <person name="Young S.K."/>
            <person name="Zeng Q."/>
            <person name="Dieguez-Uribeondo J."/>
            <person name="Russ C."/>
            <person name="Tyler B.M."/>
            <person name="van West P."/>
        </authorList>
    </citation>
    <scope>NUCLEOTIDE SEQUENCE [LARGE SCALE GENOMIC DNA]</scope>
    <source>
        <strain evidence="2 3">CBS 223.65</strain>
    </source>
</reference>
<gene>
    <name evidence="2" type="ORF">SPRG_14997</name>
</gene>
<dbReference type="Proteomes" id="UP000030745">
    <property type="component" value="Unassembled WGS sequence"/>
</dbReference>
<dbReference type="AlphaFoldDB" id="A0A067BNJ3"/>
<feature type="signal peptide" evidence="1">
    <location>
        <begin position="1"/>
        <end position="16"/>
    </location>
</feature>
<dbReference type="EMBL" id="KK583334">
    <property type="protein sequence ID" value="KDO19803.1"/>
    <property type="molecule type" value="Genomic_DNA"/>
</dbReference>
<organism evidence="2 3">
    <name type="scientific">Saprolegnia parasitica (strain CBS 223.65)</name>
    <dbReference type="NCBI Taxonomy" id="695850"/>
    <lineage>
        <taxon>Eukaryota</taxon>
        <taxon>Sar</taxon>
        <taxon>Stramenopiles</taxon>
        <taxon>Oomycota</taxon>
        <taxon>Saprolegniomycetes</taxon>
        <taxon>Saprolegniales</taxon>
        <taxon>Saprolegniaceae</taxon>
        <taxon>Saprolegnia</taxon>
    </lineage>
</organism>
<accession>A0A067BNJ3</accession>
<evidence type="ECO:0000313" key="3">
    <source>
        <dbReference type="Proteomes" id="UP000030745"/>
    </source>
</evidence>
<keyword evidence="3" id="KW-1185">Reference proteome</keyword>
<sequence>MARVLLLFAVVATAAAEPLPKCDDLNLDAFFEGIERMSSLGPCMVDAGVTDYAFLASAAPLSGEQWTAFFNSPSCRVLFNNLSATIYDNPNMPTCRLDASGTTRRDLAKWNFDTLRDYMFHDVIPRLLSPP</sequence>
<dbReference type="OrthoDB" id="10462417at2759"/>